<proteinExistence type="predicted"/>
<dbReference type="InterPro" id="IPR021136">
    <property type="entry name" value="Flagellar_hook_control-like_C"/>
</dbReference>
<dbReference type="Gene3D" id="3.30.750.140">
    <property type="match status" value="1"/>
</dbReference>
<keyword evidence="3" id="KW-1185">Reference proteome</keyword>
<comment type="caution">
    <text evidence="2">The sequence shown here is derived from an EMBL/GenBank/DDBJ whole genome shotgun (WGS) entry which is preliminary data.</text>
</comment>
<dbReference type="Pfam" id="PF02120">
    <property type="entry name" value="Flg_hook"/>
    <property type="match status" value="1"/>
</dbReference>
<protein>
    <submittedName>
        <fullName evidence="2">Flagellar hook-length control protein FliK</fullName>
    </submittedName>
</protein>
<keyword evidence="2" id="KW-0966">Cell projection</keyword>
<name>A0A368L3X7_9BURK</name>
<dbReference type="InterPro" id="IPR038610">
    <property type="entry name" value="FliK-like_C_sf"/>
</dbReference>
<organism evidence="2 3">
    <name type="scientific">Parvibium lacunae</name>
    <dbReference type="NCBI Taxonomy" id="1888893"/>
    <lineage>
        <taxon>Bacteria</taxon>
        <taxon>Pseudomonadati</taxon>
        <taxon>Pseudomonadota</taxon>
        <taxon>Betaproteobacteria</taxon>
        <taxon>Burkholderiales</taxon>
        <taxon>Alcaligenaceae</taxon>
        <taxon>Parvibium</taxon>
    </lineage>
</organism>
<evidence type="ECO:0000313" key="3">
    <source>
        <dbReference type="Proteomes" id="UP000252357"/>
    </source>
</evidence>
<dbReference type="AlphaFoldDB" id="A0A368L3X7"/>
<feature type="domain" description="Flagellar hook-length control protein-like C-terminal" evidence="1">
    <location>
        <begin position="368"/>
        <end position="439"/>
    </location>
</feature>
<dbReference type="EMBL" id="QPGB01000002">
    <property type="protein sequence ID" value="RCS58225.1"/>
    <property type="molecule type" value="Genomic_DNA"/>
</dbReference>
<reference evidence="2 3" key="1">
    <citation type="journal article" date="2018" name="Int. J. Syst. Evol. Microbiol.">
        <title>Parvibium lacunae gen. nov., sp. nov., a new member of the family Alcaligenaceae isolated from a freshwater pond.</title>
        <authorList>
            <person name="Chen W.M."/>
            <person name="Xie P.B."/>
            <person name="Hsu M.Y."/>
            <person name="Sheu S.Y."/>
        </authorList>
    </citation>
    <scope>NUCLEOTIDE SEQUENCE [LARGE SCALE GENOMIC DNA]</scope>
    <source>
        <strain evidence="2 3">KMB9</strain>
    </source>
</reference>
<evidence type="ECO:0000313" key="2">
    <source>
        <dbReference type="EMBL" id="RCS58225.1"/>
    </source>
</evidence>
<dbReference type="RefSeq" id="WP_114402309.1">
    <property type="nucleotide sequence ID" value="NZ_QPGB01000002.1"/>
</dbReference>
<dbReference type="OrthoDB" id="5296742at2"/>
<dbReference type="Proteomes" id="UP000252357">
    <property type="component" value="Unassembled WGS sequence"/>
</dbReference>
<accession>A0A368L3X7</accession>
<gene>
    <name evidence="2" type="ORF">DU000_05205</name>
</gene>
<keyword evidence="2" id="KW-0969">Cilium</keyword>
<keyword evidence="2" id="KW-0282">Flagellum</keyword>
<evidence type="ECO:0000259" key="1">
    <source>
        <dbReference type="Pfam" id="PF02120"/>
    </source>
</evidence>
<sequence length="447" mass="47180">MVNPITATSGATTTLEALQGPRASRLGVVLAVLAAKGTSDLTKQFINQSLPARVLENLTDGTTKVAFTLPDQRTLTTQVRLPQLPLVGSDLLLQLTEENSPINPSGQTAVSSQINNAAGNKSIVSGAVNAPTNVASNLSPESTLTTGSAIPKLSQIALLVGQILGAEQSRSGLALGGALPAGQMAIRSNLIANSSLSTVPLPNSPNNSGPLASLGIDLAIEQLGMGAGKHIAPQLQQMIQQSGLFYESHLQEWANGQRPLQALLTEPQTLLTQRVASNVTTETTPTAAPNTISTSNTTVATTLEKSTAETFSALPDQRLPMPNPALLPLVREQLQVLDTRGLLLQLQAWPQQAATLIIEEHPSGSTTTETPNKAWQMRLNMHLPQLGQVEANMTLVGDSLQFRWQIQDPDTQALLQSEQPSLNDALAAAGLHIQQWQVAPTNLGEST</sequence>